<dbReference type="PROSITE" id="PS51206">
    <property type="entry name" value="SF3_HELICASE_1"/>
    <property type="match status" value="1"/>
</dbReference>
<evidence type="ECO:0000256" key="2">
    <source>
        <dbReference type="ARBA" id="ARBA00022801"/>
    </source>
</evidence>
<dbReference type="SUPFAM" id="SSF56731">
    <property type="entry name" value="DNA primase core"/>
    <property type="match status" value="1"/>
</dbReference>
<dbReference type="InterPro" id="IPR004968">
    <property type="entry name" value="DNA_primase/NTPase_C"/>
</dbReference>
<dbReference type="InterPro" id="IPR027417">
    <property type="entry name" value="P-loop_NTPase"/>
</dbReference>
<accession>A0AAU8PAM0</accession>
<dbReference type="RefSeq" id="WP_013822501.1">
    <property type="nucleotide sequence ID" value="NC_015573.1"/>
</dbReference>
<dbReference type="Gene3D" id="3.90.580.10">
    <property type="entry name" value="Zinc finger, CHC2-type domain"/>
    <property type="match status" value="1"/>
</dbReference>
<dbReference type="GO" id="GO:0016787">
    <property type="term" value="F:hydrolase activity"/>
    <property type="evidence" value="ECO:0007669"/>
    <property type="project" value="UniProtKB-KW"/>
</dbReference>
<evidence type="ECO:0000313" key="7">
    <source>
        <dbReference type="EMBL" id="AEG14986.1"/>
    </source>
</evidence>
<dbReference type="SUPFAM" id="SSF57783">
    <property type="entry name" value="Zinc beta-ribbon"/>
    <property type="match status" value="1"/>
</dbReference>
<keyword evidence="3" id="KW-0347">Helicase</keyword>
<dbReference type="GO" id="GO:0004386">
    <property type="term" value="F:helicase activity"/>
    <property type="evidence" value="ECO:0007669"/>
    <property type="project" value="UniProtKB-KW"/>
</dbReference>
<dbReference type="InterPro" id="IPR006500">
    <property type="entry name" value="Helicase_put_C_phage/plasmid"/>
</dbReference>
<dbReference type="Pfam" id="PF03288">
    <property type="entry name" value="Pox_D5"/>
    <property type="match status" value="1"/>
</dbReference>
<protein>
    <submittedName>
        <fullName evidence="7">Phage/plasmid primase, P4 family</fullName>
    </submittedName>
</protein>
<feature type="domain" description="SF3 helicase" evidence="6">
    <location>
        <begin position="459"/>
        <end position="618"/>
    </location>
</feature>
<dbReference type="Gene3D" id="3.40.1360.10">
    <property type="match status" value="1"/>
</dbReference>
<dbReference type="InterPro" id="IPR036977">
    <property type="entry name" value="DNA_primase_Znf_CHC2"/>
</dbReference>
<dbReference type="SUPFAM" id="SSF52540">
    <property type="entry name" value="P-loop containing nucleoside triphosphate hydrolases"/>
    <property type="match status" value="1"/>
</dbReference>
<evidence type="ECO:0000256" key="1">
    <source>
        <dbReference type="ARBA" id="ARBA00022741"/>
    </source>
</evidence>
<evidence type="ECO:0000256" key="3">
    <source>
        <dbReference type="ARBA" id="ARBA00022806"/>
    </source>
</evidence>
<dbReference type="KEGG" id="dku:Desku_1403"/>
<keyword evidence="4" id="KW-0067">ATP-binding</keyword>
<dbReference type="InterPro" id="IPR014015">
    <property type="entry name" value="Helicase_SF3_DNA-vir"/>
</dbReference>
<dbReference type="NCBIfam" id="TIGR01613">
    <property type="entry name" value="primase_Cterm"/>
    <property type="match status" value="1"/>
</dbReference>
<dbReference type="SMART" id="SM00885">
    <property type="entry name" value="D5_N"/>
    <property type="match status" value="1"/>
</dbReference>
<name>A0AAU8PAM0_DESK7</name>
<dbReference type="GO" id="GO:0006260">
    <property type="term" value="P:DNA replication"/>
    <property type="evidence" value="ECO:0007669"/>
    <property type="project" value="InterPro"/>
</dbReference>
<dbReference type="InterPro" id="IPR045455">
    <property type="entry name" value="NrS-1_pol-like_helicase"/>
</dbReference>
<keyword evidence="8" id="KW-1185">Reference proteome</keyword>
<gene>
    <name evidence="7" type="ordered locus">Desku_1403</name>
</gene>
<evidence type="ECO:0000256" key="5">
    <source>
        <dbReference type="SAM" id="MobiDB-lite"/>
    </source>
</evidence>
<dbReference type="GO" id="GO:0005524">
    <property type="term" value="F:ATP binding"/>
    <property type="evidence" value="ECO:0007669"/>
    <property type="project" value="UniProtKB-KW"/>
</dbReference>
<dbReference type="InterPro" id="IPR051620">
    <property type="entry name" value="ORF904-like_C"/>
</dbReference>
<keyword evidence="1" id="KW-0547">Nucleotide-binding</keyword>
<dbReference type="PANTHER" id="PTHR35372">
    <property type="entry name" value="ATP BINDING PROTEIN-RELATED"/>
    <property type="match status" value="1"/>
</dbReference>
<reference evidence="8" key="1">
    <citation type="submission" date="2011-05" db="EMBL/GenBank/DDBJ databases">
        <title>Complete sequence of Desulfotomaculum kuznetsovii DSM 6115.</title>
        <authorList>
            <person name="Lucas S."/>
            <person name="Han J."/>
            <person name="Lapidus A."/>
            <person name="Cheng J.-F."/>
            <person name="Goodwin L."/>
            <person name="Pitluck S."/>
            <person name="Peters L."/>
            <person name="Mikhailova N."/>
            <person name="Lu M."/>
            <person name="Saunders E."/>
            <person name="Han C."/>
            <person name="Tapia R."/>
            <person name="Land M."/>
            <person name="Hauser L."/>
            <person name="Kyrpides N."/>
            <person name="Ivanova N."/>
            <person name="Pagani I."/>
            <person name="Nazina T."/>
            <person name="Ivanova A."/>
            <person name="Parshina S."/>
            <person name="Kuever J."/>
            <person name="Muyzer G."/>
            <person name="Plugge C."/>
            <person name="Stams A."/>
            <person name="Woyke T."/>
        </authorList>
    </citation>
    <scope>NUCLEOTIDE SEQUENCE [LARGE SCALE GENOMIC DNA]</scope>
    <source>
        <strain evidence="8">DSM 6115 / VKM B-1805 / 17</strain>
    </source>
</reference>
<dbReference type="AlphaFoldDB" id="A0AAU8PAM0"/>
<dbReference type="PANTHER" id="PTHR35372:SF2">
    <property type="entry name" value="SF3 HELICASE DOMAIN-CONTAINING PROTEIN"/>
    <property type="match status" value="1"/>
</dbReference>
<dbReference type="InterPro" id="IPR014818">
    <property type="entry name" value="Phage/plasmid_primase_P4_C"/>
</dbReference>
<evidence type="ECO:0000259" key="6">
    <source>
        <dbReference type="PROSITE" id="PS51206"/>
    </source>
</evidence>
<proteinExistence type="predicted"/>
<feature type="region of interest" description="Disordered" evidence="5">
    <location>
        <begin position="276"/>
        <end position="298"/>
    </location>
</feature>
<dbReference type="GO" id="GO:0003677">
    <property type="term" value="F:DNA binding"/>
    <property type="evidence" value="ECO:0007669"/>
    <property type="project" value="InterPro"/>
</dbReference>
<dbReference type="Gene3D" id="3.40.50.300">
    <property type="entry name" value="P-loop containing nucleotide triphosphate hydrolases"/>
    <property type="match status" value="1"/>
</dbReference>
<keyword evidence="2" id="KW-0378">Hydrolase</keyword>
<sequence>MRINEFLSLLNNVKKSGSGWTARCPAHDDEHNSLSVSEKDGKILLHCFAGCDIRAIVQALGLEMKDLFLNSAPYRGGPARGGGGITIESLAADKRLPVDFLRSLGVVQDSRFVKITYLLEDGSPAPRQRIRTALRAKDGSKWAKGDGKPVPYGLWRLAEAREAGYLVLVEGESDCWTLWYHGFPALGIPGADMTEKLKLEHVKDIPRLYVVREPDKGGDTFAAGIAKRLAGWKTWQGEAYEVRLTGAKDPNDLHKQNPDELKAKFQAALDAAEPLQLPAPVPEANKKTDEQPSGEHLTDLGNARRLVARYGQDLRYCHPWGKWLVWTGKGWKVDETGAVLRLAKETVRNIYAEAAAEPDEKARQRIVDHALRSESAGRIKAMVALAESEPGIPVLPAELDRDPWLLNVLNGTIDLRTGELRPHRREDMLTKIAPVEYDPQAKCPRWEQFLNEIMDGNRNLMGFLQRAVGMSLTGDTSEHVLFILHGSGRNGKSTFLNTLLALLGDYGMTAAPDLLMAKQNDRHPTELADLFGKRLVVSIESDEGRRLAESLIKQLTGGDKIKARRMREDFWEFSPSHKLWLATNHKPRVRGTDVAIWSRLKLIPFAVTFPEDKQDKQLAKKLLAELPGILRWAVEGCLTWQRDGLGVPEEVKAATESYRQEQDVLAAFLNECCIINPLAKVAARNLYKAYVDWCGENGEHPLAQRNFGMRLAERGFVSKKGTAGRYFWEGIGLRESGVSGPSGVISGINKSFYI</sequence>
<dbReference type="EMBL" id="CP002770">
    <property type="protein sequence ID" value="AEG14986.1"/>
    <property type="molecule type" value="Genomic_DNA"/>
</dbReference>
<evidence type="ECO:0000256" key="4">
    <source>
        <dbReference type="ARBA" id="ARBA00022840"/>
    </source>
</evidence>
<dbReference type="Pfam" id="PF19263">
    <property type="entry name" value="DUF5906"/>
    <property type="match status" value="1"/>
</dbReference>
<dbReference type="Pfam" id="PF08706">
    <property type="entry name" value="D5_N"/>
    <property type="match status" value="1"/>
</dbReference>
<evidence type="ECO:0000313" key="8">
    <source>
        <dbReference type="Proteomes" id="UP000009229"/>
    </source>
</evidence>
<organism evidence="7 8">
    <name type="scientific">Desulfofundulus kuznetsovii (strain DSM 6115 / VKM B-1805 / 17)</name>
    <name type="common">Desulfotomaculum kuznetsovii</name>
    <dbReference type="NCBI Taxonomy" id="760568"/>
    <lineage>
        <taxon>Bacteria</taxon>
        <taxon>Bacillati</taxon>
        <taxon>Bacillota</taxon>
        <taxon>Clostridia</taxon>
        <taxon>Eubacteriales</taxon>
        <taxon>Peptococcaceae</taxon>
        <taxon>Desulfofundulus</taxon>
    </lineage>
</organism>
<dbReference type="GO" id="GO:0008270">
    <property type="term" value="F:zinc ion binding"/>
    <property type="evidence" value="ECO:0007669"/>
    <property type="project" value="InterPro"/>
</dbReference>
<dbReference type="Proteomes" id="UP000009229">
    <property type="component" value="Chromosome"/>
</dbReference>